<dbReference type="GO" id="GO:0022857">
    <property type="term" value="F:transmembrane transporter activity"/>
    <property type="evidence" value="ECO:0007669"/>
    <property type="project" value="InterPro"/>
</dbReference>
<keyword evidence="2 5" id="KW-0812">Transmembrane</keyword>
<feature type="transmembrane region" description="Helical" evidence="5">
    <location>
        <begin position="7"/>
        <end position="37"/>
    </location>
</feature>
<dbReference type="Gene3D" id="6.10.340.10">
    <property type="match status" value="1"/>
</dbReference>
<dbReference type="InterPro" id="IPR000160">
    <property type="entry name" value="GGDEF_dom"/>
</dbReference>
<accession>A0A6J4S8F6</accession>
<dbReference type="Gene3D" id="1.20.1740.10">
    <property type="entry name" value="Amino acid/polyamine transporter I"/>
    <property type="match status" value="1"/>
</dbReference>
<dbReference type="CDD" id="cd01949">
    <property type="entry name" value="GGDEF"/>
    <property type="match status" value="1"/>
</dbReference>
<evidence type="ECO:0000313" key="9">
    <source>
        <dbReference type="EMBL" id="CAA9492459.1"/>
    </source>
</evidence>
<keyword evidence="4 5" id="KW-0472">Membrane</keyword>
<dbReference type="InterPro" id="IPR002293">
    <property type="entry name" value="AA/rel_permease1"/>
</dbReference>
<name>A0A6J4S8F6_9ACTN</name>
<dbReference type="InterPro" id="IPR001633">
    <property type="entry name" value="EAL_dom"/>
</dbReference>
<feature type="transmembrane region" description="Helical" evidence="5">
    <location>
        <begin position="173"/>
        <end position="194"/>
    </location>
</feature>
<dbReference type="Gene3D" id="3.30.70.270">
    <property type="match status" value="1"/>
</dbReference>
<dbReference type="InterPro" id="IPR043128">
    <property type="entry name" value="Rev_trsase/Diguanyl_cyclase"/>
</dbReference>
<dbReference type="SMART" id="SM00052">
    <property type="entry name" value="EAL"/>
    <property type="match status" value="1"/>
</dbReference>
<dbReference type="SMART" id="SM00267">
    <property type="entry name" value="GGDEF"/>
    <property type="match status" value="1"/>
</dbReference>
<dbReference type="GO" id="GO:0007165">
    <property type="term" value="P:signal transduction"/>
    <property type="evidence" value="ECO:0007669"/>
    <property type="project" value="InterPro"/>
</dbReference>
<dbReference type="Gene3D" id="3.20.20.450">
    <property type="entry name" value="EAL domain"/>
    <property type="match status" value="1"/>
</dbReference>
<dbReference type="SUPFAM" id="SSF141868">
    <property type="entry name" value="EAL domain-like"/>
    <property type="match status" value="1"/>
</dbReference>
<dbReference type="Pfam" id="PF13520">
    <property type="entry name" value="AA_permease_2"/>
    <property type="match status" value="1"/>
</dbReference>
<sequence>MGGSNQMVFLIAALIAVNGSGAIPVLIVGLLLSWMAAPGWTELVLMWPKRVGGIAATCAEAFKPYSPVLANLTGVCYWWGWVPTCGFTAILSATALHEWYLPFIPITPMAIGIIMTFVAINLLGVRAVTRFAIPVGLAAAFLALLSAVIPIFAGTVDVGRATSFRLDTPFEGAFGALTSAMAGLYLVGFAAPAAEAATCHVGEMKDPVRSLPRAVFASATMAGLFFVVLPLVWLGTIGAEGMGGELSATLGPTFAPLLAGMAKAAAVWFMVANMFMGTMQPLAGASRTLSQLSEDGLLPRSWAKRSRRDVPWVTTLITAGFAIGALLLGVPTWMIAAANFAYLIAIALPSIAVWLLRRNEPDRERPWRAPRGTIMLGVIAAGCWFLATALGFEQFGLPTVLLSLALAYAGSLLYAWRRVSDRRLSGQPGVKRSLHLKLTGAMIAVIVLDGAGYLLAVSHVPDTDPALISLLQDIFVAVAMLTVAVGLILPGMIGHAVEQVSAAADRLATGTLADLTRAMRALSVGDLSAAKARVDVVPVVVTSRDEVGAMADSFNTLQREVGRTAEALDGAREGLAAAEGRLEQSLRQQAAVARLGQIALEGENLRDLAEEAVAIARAALGREVRATILPAADGRRVVTGASPPTAEDIPIGPLDSRLGVLSVAALPPLSTDETAFLQATANVLADAIERLKAEEDMRHQALHDPLTGLPNRTLLADRLTQALRRASRKGSVAVLFLDLDQFKLINDSRGHRAGDELLCAVATRLNTVMRPGDTVARFGGDEFCIVCDDVEGAVEAVGIARRIIDELGRPYALATGQHFATASLGIALADGPARPAEDLVREADAAMYRAKEQGRGRYELFDEVMRGDATDRLHLDQDLRRALDVDDELVAHYQPIVALPGGEIVAMEALLRWHHPQRGLVGPGEFIPVAEDSGAILALGERVLEQACAQAATWRAELGTRAFYVSVNLSPRQVCEPGLAQRVAAVLGASGLPASALALELTESALMEDSELVAENLRGLKELGVRLVLDDFGTGYSSLAYLRRFPIDAIKIDRRFIAGLGRDNDDTTIVEAIVRMAAGLRLDVVAEGIETDVQAAILDGMGCRRGQGFLWSRAVAPADAGELLGLALPA</sequence>
<evidence type="ECO:0000256" key="4">
    <source>
        <dbReference type="ARBA" id="ARBA00023136"/>
    </source>
</evidence>
<feature type="transmembrane region" description="Helical" evidence="5">
    <location>
        <begin position="467"/>
        <end position="489"/>
    </location>
</feature>
<dbReference type="PROSITE" id="PS50887">
    <property type="entry name" value="GGDEF"/>
    <property type="match status" value="1"/>
</dbReference>
<feature type="transmembrane region" description="Helical" evidence="5">
    <location>
        <begin position="336"/>
        <end position="357"/>
    </location>
</feature>
<dbReference type="AlphaFoldDB" id="A0A6J4S8F6"/>
<feature type="transmembrane region" description="Helical" evidence="5">
    <location>
        <begin position="254"/>
        <end position="276"/>
    </location>
</feature>
<feature type="transmembrane region" description="Helical" evidence="5">
    <location>
        <begin position="214"/>
        <end position="234"/>
    </location>
</feature>
<feature type="transmembrane region" description="Helical" evidence="5">
    <location>
        <begin position="436"/>
        <end position="455"/>
    </location>
</feature>
<dbReference type="InterPro" id="IPR029787">
    <property type="entry name" value="Nucleotide_cyclase"/>
</dbReference>
<feature type="transmembrane region" description="Helical" evidence="5">
    <location>
        <begin position="369"/>
        <end position="389"/>
    </location>
</feature>
<dbReference type="NCBIfam" id="TIGR00254">
    <property type="entry name" value="GGDEF"/>
    <property type="match status" value="1"/>
</dbReference>
<dbReference type="SUPFAM" id="SSF55073">
    <property type="entry name" value="Nucleotide cyclase"/>
    <property type="match status" value="1"/>
</dbReference>
<evidence type="ECO:0000256" key="1">
    <source>
        <dbReference type="ARBA" id="ARBA00004141"/>
    </source>
</evidence>
<dbReference type="EMBL" id="CADCVQ010000064">
    <property type="protein sequence ID" value="CAA9492459.1"/>
    <property type="molecule type" value="Genomic_DNA"/>
</dbReference>
<gene>
    <name evidence="9" type="ORF">AVDCRST_MAG67-1350</name>
</gene>
<comment type="subcellular location">
    <subcellularLocation>
        <location evidence="1">Membrane</location>
        <topology evidence="1">Multi-pass membrane protein</topology>
    </subcellularLocation>
</comment>
<dbReference type="PROSITE" id="PS50883">
    <property type="entry name" value="EAL"/>
    <property type="match status" value="1"/>
</dbReference>
<feature type="domain" description="EAL" evidence="6">
    <location>
        <begin position="872"/>
        <end position="1128"/>
    </location>
</feature>
<feature type="transmembrane region" description="Helical" evidence="5">
    <location>
        <begin position="310"/>
        <end position="330"/>
    </location>
</feature>
<dbReference type="CDD" id="cd06225">
    <property type="entry name" value="HAMP"/>
    <property type="match status" value="1"/>
</dbReference>
<dbReference type="Pfam" id="PF00990">
    <property type="entry name" value="GGDEF"/>
    <property type="match status" value="1"/>
</dbReference>
<feature type="domain" description="GGDEF" evidence="8">
    <location>
        <begin position="730"/>
        <end position="863"/>
    </location>
</feature>
<feature type="domain" description="HAMP" evidence="7">
    <location>
        <begin position="506"/>
        <end position="566"/>
    </location>
</feature>
<dbReference type="Pfam" id="PF00563">
    <property type="entry name" value="EAL"/>
    <property type="match status" value="1"/>
</dbReference>
<organism evidence="9">
    <name type="scientific">uncultured Solirubrobacteraceae bacterium</name>
    <dbReference type="NCBI Taxonomy" id="1162706"/>
    <lineage>
        <taxon>Bacteria</taxon>
        <taxon>Bacillati</taxon>
        <taxon>Actinomycetota</taxon>
        <taxon>Thermoleophilia</taxon>
        <taxon>Solirubrobacterales</taxon>
        <taxon>Solirubrobacteraceae</taxon>
        <taxon>environmental samples</taxon>
    </lineage>
</organism>
<feature type="transmembrane region" description="Helical" evidence="5">
    <location>
        <begin position="99"/>
        <end position="124"/>
    </location>
</feature>
<reference evidence="9" key="1">
    <citation type="submission" date="2020-02" db="EMBL/GenBank/DDBJ databases">
        <authorList>
            <person name="Meier V. D."/>
        </authorList>
    </citation>
    <scope>NUCLEOTIDE SEQUENCE</scope>
    <source>
        <strain evidence="9">AVDCRST_MAG67</strain>
    </source>
</reference>
<dbReference type="PANTHER" id="PTHR44757">
    <property type="entry name" value="DIGUANYLATE CYCLASE DGCP"/>
    <property type="match status" value="1"/>
</dbReference>
<evidence type="ECO:0000259" key="8">
    <source>
        <dbReference type="PROSITE" id="PS50887"/>
    </source>
</evidence>
<dbReference type="InterPro" id="IPR003660">
    <property type="entry name" value="HAMP_dom"/>
</dbReference>
<dbReference type="InterPro" id="IPR035919">
    <property type="entry name" value="EAL_sf"/>
</dbReference>
<evidence type="ECO:0000256" key="2">
    <source>
        <dbReference type="ARBA" id="ARBA00022692"/>
    </source>
</evidence>
<dbReference type="PANTHER" id="PTHR44757:SF2">
    <property type="entry name" value="BIOFILM ARCHITECTURE MAINTENANCE PROTEIN MBAA"/>
    <property type="match status" value="1"/>
</dbReference>
<feature type="transmembrane region" description="Helical" evidence="5">
    <location>
        <begin position="131"/>
        <end position="153"/>
    </location>
</feature>
<dbReference type="Pfam" id="PF00672">
    <property type="entry name" value="HAMP"/>
    <property type="match status" value="1"/>
</dbReference>
<dbReference type="PROSITE" id="PS50885">
    <property type="entry name" value="HAMP"/>
    <property type="match status" value="1"/>
</dbReference>
<evidence type="ECO:0000256" key="3">
    <source>
        <dbReference type="ARBA" id="ARBA00022989"/>
    </source>
</evidence>
<dbReference type="CDD" id="cd01948">
    <property type="entry name" value="EAL"/>
    <property type="match status" value="1"/>
</dbReference>
<dbReference type="GO" id="GO:0016020">
    <property type="term" value="C:membrane"/>
    <property type="evidence" value="ECO:0007669"/>
    <property type="project" value="UniProtKB-SubCell"/>
</dbReference>
<proteinExistence type="predicted"/>
<evidence type="ECO:0000259" key="6">
    <source>
        <dbReference type="PROSITE" id="PS50883"/>
    </source>
</evidence>
<dbReference type="InterPro" id="IPR052155">
    <property type="entry name" value="Biofilm_reg_signaling"/>
</dbReference>
<dbReference type="SMART" id="SM00304">
    <property type="entry name" value="HAMP"/>
    <property type="match status" value="1"/>
</dbReference>
<feature type="transmembrane region" description="Helical" evidence="5">
    <location>
        <begin position="395"/>
        <end position="416"/>
    </location>
</feature>
<keyword evidence="3 5" id="KW-1133">Transmembrane helix</keyword>
<protein>
    <submittedName>
        <fullName evidence="9">Diguanylate cyclase/phosphodiesterase (GGDEF &amp; EAL domains) with PAS/PAC sensor(S)</fullName>
    </submittedName>
</protein>
<evidence type="ECO:0000259" key="7">
    <source>
        <dbReference type="PROSITE" id="PS50885"/>
    </source>
</evidence>
<evidence type="ECO:0000256" key="5">
    <source>
        <dbReference type="SAM" id="Phobius"/>
    </source>
</evidence>